<dbReference type="RefSeq" id="XP_005718756.1">
    <property type="nucleotide sequence ID" value="XM_005718699.1"/>
</dbReference>
<gene>
    <name evidence="2" type="ORF">CHC_T00001281001</name>
</gene>
<evidence type="ECO:0000259" key="1">
    <source>
        <dbReference type="PROSITE" id="PS00028"/>
    </source>
</evidence>
<dbReference type="Proteomes" id="UP000012073">
    <property type="component" value="Unassembled WGS sequence"/>
</dbReference>
<dbReference type="KEGG" id="ccp:CHC_T00001281001"/>
<reference evidence="3" key="1">
    <citation type="journal article" date="2013" name="Proc. Natl. Acad. Sci. U.S.A.">
        <title>Genome structure and metabolic features in the red seaweed Chondrus crispus shed light on evolution of the Archaeplastida.</title>
        <authorList>
            <person name="Collen J."/>
            <person name="Porcel B."/>
            <person name="Carre W."/>
            <person name="Ball S.G."/>
            <person name="Chaparro C."/>
            <person name="Tonon T."/>
            <person name="Barbeyron T."/>
            <person name="Michel G."/>
            <person name="Noel B."/>
            <person name="Valentin K."/>
            <person name="Elias M."/>
            <person name="Artiguenave F."/>
            <person name="Arun A."/>
            <person name="Aury J.M."/>
            <person name="Barbosa-Neto J.F."/>
            <person name="Bothwell J.H."/>
            <person name="Bouget F.Y."/>
            <person name="Brillet L."/>
            <person name="Cabello-Hurtado F."/>
            <person name="Capella-Gutierrez S."/>
            <person name="Charrier B."/>
            <person name="Cladiere L."/>
            <person name="Cock J.M."/>
            <person name="Coelho S.M."/>
            <person name="Colleoni C."/>
            <person name="Czjzek M."/>
            <person name="Da Silva C."/>
            <person name="Delage L."/>
            <person name="Denoeud F."/>
            <person name="Deschamps P."/>
            <person name="Dittami S.M."/>
            <person name="Gabaldon T."/>
            <person name="Gachon C.M."/>
            <person name="Groisillier A."/>
            <person name="Herve C."/>
            <person name="Jabbari K."/>
            <person name="Katinka M."/>
            <person name="Kloareg B."/>
            <person name="Kowalczyk N."/>
            <person name="Labadie K."/>
            <person name="Leblanc C."/>
            <person name="Lopez P.J."/>
            <person name="McLachlan D.H."/>
            <person name="Meslet-Cladiere L."/>
            <person name="Moustafa A."/>
            <person name="Nehr Z."/>
            <person name="Nyvall Collen P."/>
            <person name="Panaud O."/>
            <person name="Partensky F."/>
            <person name="Poulain J."/>
            <person name="Rensing S.A."/>
            <person name="Rousvoal S."/>
            <person name="Samson G."/>
            <person name="Symeonidi A."/>
            <person name="Weissenbach J."/>
            <person name="Zambounis A."/>
            <person name="Wincker P."/>
            <person name="Boyen C."/>
        </authorList>
    </citation>
    <scope>NUCLEOTIDE SEQUENCE [LARGE SCALE GENOMIC DNA]</scope>
    <source>
        <strain evidence="3">cv. Stackhouse</strain>
    </source>
</reference>
<evidence type="ECO:0000313" key="3">
    <source>
        <dbReference type="Proteomes" id="UP000012073"/>
    </source>
</evidence>
<organism evidence="2 3">
    <name type="scientific">Chondrus crispus</name>
    <name type="common">Carrageen Irish moss</name>
    <name type="synonym">Polymorpha crispa</name>
    <dbReference type="NCBI Taxonomy" id="2769"/>
    <lineage>
        <taxon>Eukaryota</taxon>
        <taxon>Rhodophyta</taxon>
        <taxon>Florideophyceae</taxon>
        <taxon>Rhodymeniophycidae</taxon>
        <taxon>Gigartinales</taxon>
        <taxon>Gigartinaceae</taxon>
        <taxon>Chondrus</taxon>
    </lineage>
</organism>
<name>R7QMZ1_CHOCR</name>
<proteinExistence type="predicted"/>
<dbReference type="GeneID" id="17326475"/>
<evidence type="ECO:0000313" key="2">
    <source>
        <dbReference type="EMBL" id="CDF38851.1"/>
    </source>
</evidence>
<protein>
    <recommendedName>
        <fullName evidence="1">C2H2-type domain-containing protein</fullName>
    </recommendedName>
</protein>
<dbReference type="Gramene" id="CDF38851">
    <property type="protein sequence ID" value="CDF38851"/>
    <property type="gene ID" value="CHC_T00001281001"/>
</dbReference>
<dbReference type="EMBL" id="HG001973">
    <property type="protein sequence ID" value="CDF38851.1"/>
    <property type="molecule type" value="Genomic_DNA"/>
</dbReference>
<feature type="domain" description="C2H2-type" evidence="1">
    <location>
        <begin position="36"/>
        <end position="57"/>
    </location>
</feature>
<dbReference type="AlphaFoldDB" id="R7QMZ1"/>
<sequence length="88" mass="9560">MSWGLAWISLTTPPSTAGGLHHATGLHCFRNGMYPCPSCTILYPGYSILPIHRQPVHTSHACMSHADSIAMSEVVARIRLRFAPTDAS</sequence>
<dbReference type="PROSITE" id="PS00028">
    <property type="entry name" value="ZINC_FINGER_C2H2_1"/>
    <property type="match status" value="1"/>
</dbReference>
<dbReference type="InterPro" id="IPR013087">
    <property type="entry name" value="Znf_C2H2_type"/>
</dbReference>
<accession>R7QMZ1</accession>
<keyword evidence="3" id="KW-1185">Reference proteome</keyword>